<dbReference type="Pfam" id="PF01930">
    <property type="entry name" value="Cas_Cas4"/>
    <property type="match status" value="1"/>
</dbReference>
<dbReference type="GO" id="GO:0046872">
    <property type="term" value="F:metal ion binding"/>
    <property type="evidence" value="ECO:0007669"/>
    <property type="project" value="UniProtKB-KW"/>
</dbReference>
<evidence type="ECO:0000256" key="6">
    <source>
        <dbReference type="ARBA" id="ARBA00022723"/>
    </source>
</evidence>
<keyword evidence="12 13" id="KW-0464">Manganese</keyword>
<dbReference type="EMBL" id="CYXN01000001">
    <property type="protein sequence ID" value="CUM68785.1"/>
    <property type="molecule type" value="Genomic_DNA"/>
</dbReference>
<dbReference type="PANTHER" id="PTHR36531:SF6">
    <property type="entry name" value="DNA REPLICATION ATP-DEPENDENT HELICASE_NUCLEASE DNA2"/>
    <property type="match status" value="1"/>
</dbReference>
<evidence type="ECO:0000259" key="14">
    <source>
        <dbReference type="Pfam" id="PF01930"/>
    </source>
</evidence>
<keyword evidence="7 13" id="KW-0378">Hydrolase</keyword>
<dbReference type="Proteomes" id="UP000095649">
    <property type="component" value="Unassembled WGS sequence"/>
</dbReference>
<evidence type="ECO:0000256" key="1">
    <source>
        <dbReference type="ARBA" id="ARBA00001966"/>
    </source>
</evidence>
<evidence type="ECO:0000256" key="9">
    <source>
        <dbReference type="ARBA" id="ARBA00023004"/>
    </source>
</evidence>
<gene>
    <name evidence="15" type="ORF">ERS852582_00026</name>
</gene>
<dbReference type="EC" id="3.1.12.1" evidence="3 13"/>
<keyword evidence="10 13" id="KW-0411">Iron-sulfur</keyword>
<comment type="function">
    <text evidence="13">CRISPR (clustered regularly interspaced short palindromic repeat) is an adaptive immune system that provides protection against mobile genetic elements (viruses, transposable elements and conjugative plasmids). CRISPR clusters contain sequences complementary to antecedent mobile elements and target invading nucleic acids. CRISPR clusters are transcribed and processed into CRISPR RNA (crRNA).</text>
</comment>
<dbReference type="GO" id="GO:0051607">
    <property type="term" value="P:defense response to virus"/>
    <property type="evidence" value="ECO:0007669"/>
    <property type="project" value="UniProtKB-KW"/>
</dbReference>
<proteinExistence type="inferred from homology"/>
<reference evidence="15 16" key="1">
    <citation type="submission" date="2015-09" db="EMBL/GenBank/DDBJ databases">
        <authorList>
            <consortium name="Pathogen Informatics"/>
        </authorList>
    </citation>
    <scope>NUCLEOTIDE SEQUENCE [LARGE SCALE GENOMIC DNA]</scope>
    <source>
        <strain evidence="15 16">2789STDY5834970</strain>
    </source>
</reference>
<evidence type="ECO:0000256" key="10">
    <source>
        <dbReference type="ARBA" id="ARBA00023014"/>
    </source>
</evidence>
<evidence type="ECO:0000256" key="13">
    <source>
        <dbReference type="RuleBase" id="RU365022"/>
    </source>
</evidence>
<dbReference type="GO" id="GO:0004527">
    <property type="term" value="F:exonuclease activity"/>
    <property type="evidence" value="ECO:0007669"/>
    <property type="project" value="UniProtKB-KW"/>
</dbReference>
<dbReference type="PANTHER" id="PTHR36531">
    <property type="entry name" value="CRISPR-ASSOCIATED EXONUCLEASE CAS4"/>
    <property type="match status" value="1"/>
</dbReference>
<dbReference type="NCBIfam" id="TIGR00372">
    <property type="entry name" value="cas4"/>
    <property type="match status" value="1"/>
</dbReference>
<dbReference type="RefSeq" id="WP_055184227.1">
    <property type="nucleotide sequence ID" value="NZ_CYXN01000001.1"/>
</dbReference>
<evidence type="ECO:0000256" key="2">
    <source>
        <dbReference type="ARBA" id="ARBA00009189"/>
    </source>
</evidence>
<keyword evidence="6 13" id="KW-0479">Metal-binding</keyword>
<dbReference type="GO" id="GO:0051536">
    <property type="term" value="F:iron-sulfur cluster binding"/>
    <property type="evidence" value="ECO:0007669"/>
    <property type="project" value="UniProtKB-KW"/>
</dbReference>
<evidence type="ECO:0000313" key="16">
    <source>
        <dbReference type="Proteomes" id="UP000095649"/>
    </source>
</evidence>
<comment type="cofactor">
    <cofactor evidence="1">
        <name>[4Fe-4S] cluster</name>
        <dbReference type="ChEBI" id="CHEBI:49883"/>
    </cofactor>
</comment>
<evidence type="ECO:0000256" key="7">
    <source>
        <dbReference type="ARBA" id="ARBA00022801"/>
    </source>
</evidence>
<comment type="cofactor">
    <cofactor evidence="13">
        <name>iron-sulfur cluster</name>
        <dbReference type="ChEBI" id="CHEBI:30408"/>
    </cofactor>
</comment>
<dbReference type="InterPro" id="IPR013343">
    <property type="entry name" value="CRISPR-assoc_prot_Cas4"/>
</dbReference>
<dbReference type="OrthoDB" id="9781776at2"/>
<organism evidence="15 16">
    <name type="scientific">Faecalibacterium prausnitzii</name>
    <dbReference type="NCBI Taxonomy" id="853"/>
    <lineage>
        <taxon>Bacteria</taxon>
        <taxon>Bacillati</taxon>
        <taxon>Bacillota</taxon>
        <taxon>Clostridia</taxon>
        <taxon>Eubacteriales</taxon>
        <taxon>Oscillospiraceae</taxon>
        <taxon>Faecalibacterium</taxon>
    </lineage>
</organism>
<name>A0A173QT89_9FIRM</name>
<keyword evidence="11 13" id="KW-0051">Antiviral defense</keyword>
<dbReference type="InterPro" id="IPR022765">
    <property type="entry name" value="Dna2/Cas4_DUF83"/>
</dbReference>
<dbReference type="AlphaFoldDB" id="A0A173QT89"/>
<sequence>MDAPDDYLQMSGIQHFAFCRRQWALIHLEQQWAENLRTTEGQLNHARCHDDTRTERRGDLLITRGMRVTSHRLRMSGNCDVVEFRACADGIPLQSTPGRWQPYPVEYKHGHAKETDADRLQLCAQAMALEEMLVCHIPEGALYYCETKRREVVPFTDELRSTTRQMADEMNQYFARGYTPKVKPGKHCNACSLKELCLPMLCQKADAKAYLRRYLDETATEVTPCGNS</sequence>
<evidence type="ECO:0000256" key="5">
    <source>
        <dbReference type="ARBA" id="ARBA00022722"/>
    </source>
</evidence>
<evidence type="ECO:0000313" key="15">
    <source>
        <dbReference type="EMBL" id="CUM68785.1"/>
    </source>
</evidence>
<evidence type="ECO:0000256" key="12">
    <source>
        <dbReference type="ARBA" id="ARBA00023211"/>
    </source>
</evidence>
<evidence type="ECO:0000256" key="4">
    <source>
        <dbReference type="ARBA" id="ARBA00020049"/>
    </source>
</evidence>
<dbReference type="InterPro" id="IPR011604">
    <property type="entry name" value="PDDEXK-like_dom_sf"/>
</dbReference>
<keyword evidence="9 13" id="KW-0408">Iron</keyword>
<dbReference type="Gene3D" id="3.90.320.10">
    <property type="match status" value="1"/>
</dbReference>
<comment type="similarity">
    <text evidence="2 13">Belongs to the CRISPR-associated exonuclease Cas4 family.</text>
</comment>
<protein>
    <recommendedName>
        <fullName evidence="4 13">CRISPR-associated exonuclease Cas4</fullName>
        <ecNumber evidence="3 13">3.1.12.1</ecNumber>
    </recommendedName>
</protein>
<accession>A0A173QT89</accession>
<evidence type="ECO:0000256" key="3">
    <source>
        <dbReference type="ARBA" id="ARBA00012768"/>
    </source>
</evidence>
<comment type="cofactor">
    <cofactor evidence="13">
        <name>Mg(2+)</name>
        <dbReference type="ChEBI" id="CHEBI:18420"/>
    </cofactor>
    <cofactor evidence="13">
        <name>Mn(2+)</name>
        <dbReference type="ChEBI" id="CHEBI:29035"/>
    </cofactor>
    <text evidence="13">Mg(2+) or Mn(2+) required for ssDNA cleavage activity.</text>
</comment>
<dbReference type="InterPro" id="IPR051827">
    <property type="entry name" value="Cas4_exonuclease"/>
</dbReference>
<evidence type="ECO:0000256" key="8">
    <source>
        <dbReference type="ARBA" id="ARBA00022839"/>
    </source>
</evidence>
<feature type="domain" description="DUF83" evidence="14">
    <location>
        <begin position="11"/>
        <end position="198"/>
    </location>
</feature>
<evidence type="ECO:0000256" key="11">
    <source>
        <dbReference type="ARBA" id="ARBA00023118"/>
    </source>
</evidence>
<keyword evidence="8 13" id="KW-0269">Exonuclease</keyword>
<keyword evidence="5 13" id="KW-0540">Nuclease</keyword>